<keyword evidence="4" id="KW-0808">Transferase</keyword>
<organism evidence="4 5">
    <name type="scientific">Aeromicrobium piscarium</name>
    <dbReference type="NCBI Taxonomy" id="2590901"/>
    <lineage>
        <taxon>Bacteria</taxon>
        <taxon>Bacillati</taxon>
        <taxon>Actinomycetota</taxon>
        <taxon>Actinomycetes</taxon>
        <taxon>Propionibacteriales</taxon>
        <taxon>Nocardioidaceae</taxon>
        <taxon>Aeromicrobium</taxon>
    </lineage>
</organism>
<keyword evidence="1" id="KW-0472">Membrane</keyword>
<dbReference type="AlphaFoldDB" id="A0A554S7L8"/>
<dbReference type="OrthoDB" id="3404679at2"/>
<feature type="transmembrane region" description="Helical" evidence="1">
    <location>
        <begin position="265"/>
        <end position="284"/>
    </location>
</feature>
<dbReference type="GO" id="GO:0016747">
    <property type="term" value="F:acyltransferase activity, transferring groups other than amino-acyl groups"/>
    <property type="evidence" value="ECO:0007669"/>
    <property type="project" value="InterPro"/>
</dbReference>
<dbReference type="EMBL" id="VLNT01000009">
    <property type="protein sequence ID" value="TSD62348.1"/>
    <property type="molecule type" value="Genomic_DNA"/>
</dbReference>
<name>A0A554S7L8_9ACTN</name>
<feature type="transmembrane region" description="Helical" evidence="1">
    <location>
        <begin position="81"/>
        <end position="100"/>
    </location>
</feature>
<evidence type="ECO:0000313" key="5">
    <source>
        <dbReference type="Proteomes" id="UP000316988"/>
    </source>
</evidence>
<feature type="domain" description="SGNH" evidence="3">
    <location>
        <begin position="458"/>
        <end position="667"/>
    </location>
</feature>
<dbReference type="GO" id="GO:0009103">
    <property type="term" value="P:lipopolysaccharide biosynthetic process"/>
    <property type="evidence" value="ECO:0007669"/>
    <property type="project" value="TreeGrafter"/>
</dbReference>
<evidence type="ECO:0000259" key="2">
    <source>
        <dbReference type="Pfam" id="PF01757"/>
    </source>
</evidence>
<protein>
    <submittedName>
        <fullName evidence="4">Acyltransferase</fullName>
    </submittedName>
</protein>
<feature type="transmembrane region" description="Helical" evidence="1">
    <location>
        <begin position="178"/>
        <end position="198"/>
    </location>
</feature>
<keyword evidence="1" id="KW-0812">Transmembrane</keyword>
<evidence type="ECO:0000313" key="4">
    <source>
        <dbReference type="EMBL" id="TSD62348.1"/>
    </source>
</evidence>
<feature type="transmembrane region" description="Helical" evidence="1">
    <location>
        <begin position="144"/>
        <end position="166"/>
    </location>
</feature>
<sequence length="683" mass="74701">MVAPPTGAPRRRRIPEIEGVRGLALTLVVLFHVVGNGRVSGGVDVFLFVSGYLLTASLMRRASEPEGIVLRVQYRNVFLKLVPPALIVLIATALLTLMITPRSLWDQNLREIVASALFLENWELIGSQLVYGAAGPETSPLQHFWSLSIQGQFFVAWPVVVAAAVGLARRAGQPAGRVVLFVLLSTTAASAIWATILVGLEQPVAYFSSWTRFWQLGVGGILALIQHRLLPPARLRGALGWTGLALIVSCGFVLDGGALFPGPWALWPVVGAVLVIVSSGAPDGTGPLRLLELRPLVFLAAVSYPLYLWHWPVLIFYLEYRAQPAVGVRGALGVLVLSVALAGLTDRWVSRPLHRHRSRLFPVRSLMVLAVATTVVAGSAAVYVNTLQWERRAALDRLEASQADFPGARALRDDDVNVPLEVGFQPSPADAGEDFEVELYERNCIQPWEDLPGTDTVLECRLENAPRSGKTIVMVGASHVTHWYSAVKPVAEAEGWQLITMFRNDCRFAQWGDGPVSERAMCVSWNDNVLDRIMDIQPDAVITEGTRTNPDPEVDEHVSEEQVAAWGALDAVDVPVLPVRGTPRFFEPVPACIERHDGATEPCGQARLDVMSPVNPLEEVRNLPANVLPIDLTDAFCGLERCEVVEGNVLIYRDTDHLSSSYARSLQLHIRDALHEALPGLFK</sequence>
<feature type="domain" description="Acyltransferase 3" evidence="2">
    <location>
        <begin position="15"/>
        <end position="342"/>
    </location>
</feature>
<feature type="transmembrane region" description="Helical" evidence="1">
    <location>
        <begin position="41"/>
        <end position="60"/>
    </location>
</feature>
<dbReference type="PANTHER" id="PTHR23028:SF53">
    <property type="entry name" value="ACYL_TRANSF_3 DOMAIN-CONTAINING PROTEIN"/>
    <property type="match status" value="1"/>
</dbReference>
<keyword evidence="4" id="KW-0012">Acyltransferase</keyword>
<feature type="transmembrane region" description="Helical" evidence="1">
    <location>
        <begin position="204"/>
        <end position="225"/>
    </location>
</feature>
<reference evidence="4 5" key="1">
    <citation type="submission" date="2019-07" db="EMBL/GenBank/DDBJ databases">
        <authorList>
            <person name="Zhao L.H."/>
        </authorList>
    </citation>
    <scope>NUCLEOTIDE SEQUENCE [LARGE SCALE GENOMIC DNA]</scope>
    <source>
        <strain evidence="4 5">Co35</strain>
    </source>
</reference>
<evidence type="ECO:0000256" key="1">
    <source>
        <dbReference type="SAM" id="Phobius"/>
    </source>
</evidence>
<dbReference type="GO" id="GO:0016020">
    <property type="term" value="C:membrane"/>
    <property type="evidence" value="ECO:0007669"/>
    <property type="project" value="TreeGrafter"/>
</dbReference>
<dbReference type="Pfam" id="PF19040">
    <property type="entry name" value="SGNH"/>
    <property type="match status" value="1"/>
</dbReference>
<dbReference type="PANTHER" id="PTHR23028">
    <property type="entry name" value="ACETYLTRANSFERASE"/>
    <property type="match status" value="1"/>
</dbReference>
<keyword evidence="5" id="KW-1185">Reference proteome</keyword>
<feature type="transmembrane region" description="Helical" evidence="1">
    <location>
        <begin position="361"/>
        <end position="384"/>
    </location>
</feature>
<gene>
    <name evidence="4" type="ORF">FNM00_11985</name>
</gene>
<feature type="transmembrane region" description="Helical" evidence="1">
    <location>
        <begin position="296"/>
        <end position="318"/>
    </location>
</feature>
<dbReference type="InterPro" id="IPR043968">
    <property type="entry name" value="SGNH"/>
</dbReference>
<accession>A0A554S7L8</accession>
<dbReference type="Pfam" id="PF01757">
    <property type="entry name" value="Acyl_transf_3"/>
    <property type="match status" value="1"/>
</dbReference>
<proteinExistence type="predicted"/>
<dbReference type="RefSeq" id="WP_143913782.1">
    <property type="nucleotide sequence ID" value="NZ_VLNT01000009.1"/>
</dbReference>
<feature type="transmembrane region" description="Helical" evidence="1">
    <location>
        <begin position="330"/>
        <end position="349"/>
    </location>
</feature>
<dbReference type="InterPro" id="IPR002656">
    <property type="entry name" value="Acyl_transf_3_dom"/>
</dbReference>
<evidence type="ECO:0000259" key="3">
    <source>
        <dbReference type="Pfam" id="PF19040"/>
    </source>
</evidence>
<dbReference type="Proteomes" id="UP000316988">
    <property type="component" value="Unassembled WGS sequence"/>
</dbReference>
<keyword evidence="1" id="KW-1133">Transmembrane helix</keyword>
<comment type="caution">
    <text evidence="4">The sequence shown here is derived from an EMBL/GenBank/DDBJ whole genome shotgun (WGS) entry which is preliminary data.</text>
</comment>
<dbReference type="InterPro" id="IPR050879">
    <property type="entry name" value="Acyltransferase_3"/>
</dbReference>
<feature type="transmembrane region" description="Helical" evidence="1">
    <location>
        <begin position="237"/>
        <end position="259"/>
    </location>
</feature>